<dbReference type="EMBL" id="CP051180">
    <property type="protein sequence ID" value="QIZ76777.1"/>
    <property type="molecule type" value="Genomic_DNA"/>
</dbReference>
<evidence type="ECO:0000313" key="2">
    <source>
        <dbReference type="Proteomes" id="UP000501602"/>
    </source>
</evidence>
<dbReference type="Pfam" id="PF11333">
    <property type="entry name" value="DUF3135"/>
    <property type="match status" value="1"/>
</dbReference>
<dbReference type="AlphaFoldDB" id="A0A6H1UCE9"/>
<dbReference type="InterPro" id="IPR021482">
    <property type="entry name" value="DUF3135"/>
</dbReference>
<reference evidence="1 2" key="1">
    <citation type="submission" date="2020-04" db="EMBL/GenBank/DDBJ databases">
        <title>Ferrimonas sp. S7 isolated from sea water.</title>
        <authorList>
            <person name="Bae S.S."/>
            <person name="Baek K."/>
        </authorList>
    </citation>
    <scope>NUCLEOTIDE SEQUENCE [LARGE SCALE GENOMIC DNA]</scope>
    <source>
        <strain evidence="1 2">S7</strain>
    </source>
</reference>
<accession>A0A6H1UCE9</accession>
<keyword evidence="2" id="KW-1185">Reference proteome</keyword>
<name>A0A6H1UCE9_9GAMM</name>
<dbReference type="RefSeq" id="WP_168660038.1">
    <property type="nucleotide sequence ID" value="NZ_CP051180.1"/>
</dbReference>
<evidence type="ECO:0000313" key="1">
    <source>
        <dbReference type="EMBL" id="QIZ76777.1"/>
    </source>
</evidence>
<dbReference type="Proteomes" id="UP000501602">
    <property type="component" value="Chromosome"/>
</dbReference>
<protein>
    <submittedName>
        <fullName evidence="1">DUF3135 domain-containing protein</fullName>
    </submittedName>
</protein>
<dbReference type="KEGG" id="fes:HER31_07755"/>
<organism evidence="1 2">
    <name type="scientific">Ferrimonas lipolytica</name>
    <dbReference type="NCBI Taxonomy" id="2724191"/>
    <lineage>
        <taxon>Bacteria</taxon>
        <taxon>Pseudomonadati</taxon>
        <taxon>Pseudomonadota</taxon>
        <taxon>Gammaproteobacteria</taxon>
        <taxon>Alteromonadales</taxon>
        <taxon>Ferrimonadaceae</taxon>
        <taxon>Ferrimonas</taxon>
    </lineage>
</organism>
<sequence length="98" mass="11342">MRALPNFDQLRKLAVNDPRQLEQLRQEMIAETISNSSKLSQLATVQHHIDQRLSRCSNPTARLLAINSMMHDKLYQLSQILISPDYLSRQAKVLPFKK</sequence>
<gene>
    <name evidence="1" type="ORF">HER31_07755</name>
</gene>
<proteinExistence type="predicted"/>